<keyword evidence="1" id="KW-0175">Coiled coil</keyword>
<reference evidence="2 3" key="1">
    <citation type="submission" date="2019-05" db="EMBL/GenBank/DDBJ databases">
        <title>Genome sequencing and assembly of Mycoplasma hyopneumoniae strains UFV01 and UFV02.</title>
        <authorList>
            <person name="De Souza L.F."/>
            <person name="Gonzaga N.F."/>
            <person name="Santos M.R."/>
            <person name="Deeney A.S."/>
            <person name="Vidigal P.M.P."/>
            <person name="Moreira M.A.S."/>
            <person name="Fietto J.R.L."/>
            <person name="Bressan G.C."/>
            <person name="Rycroft A.N."/>
            <person name="Silva Junior A."/>
        </authorList>
    </citation>
    <scope>NUCLEOTIDE SEQUENCE [LARGE SCALE GENOMIC DNA]</scope>
    <source>
        <strain evidence="2 3">UFV01</strain>
    </source>
</reference>
<dbReference type="InterPro" id="IPR019219">
    <property type="entry name" value="DUF2130"/>
</dbReference>
<gene>
    <name evidence="2" type="ORF">FEF30_00865</name>
</gene>
<proteinExistence type="predicted"/>
<dbReference type="AlphaFoldDB" id="A0ABD4SWI6"/>
<evidence type="ECO:0000313" key="2">
    <source>
        <dbReference type="EMBL" id="MCI8283138.1"/>
    </source>
</evidence>
<evidence type="ECO:0000256" key="1">
    <source>
        <dbReference type="SAM" id="Coils"/>
    </source>
</evidence>
<sequence length="527" mass="62315">MVKLQQMESIKNKEIKVKLVDSGTLTYKLLEAGNPGDWFSLVSEIQNYIEQKTKEKIKQKLESFKSQIRNDIFTNDDEIKQMKETIRKLSDENSSLKNENQKETANLNTTFTQTISKKDIEITNLRNEIGKFLDEKDKMRSDILANDDEIKAMRSEISQLKEANANLQNVKLEEISNLKLEHKDEINEKDRKISYLENKFNDLEEEKNNSIQNAVSQKTLEIKEKIEKELEIKWEEKIKQEKSDLRENFKEQINKQEEKIQDLEEELNKYKEKNINSKEIGENLENWILERYKSVFPLDQENDETISFSLKKDTENLRDEGEKKATKADFIFTIFDKENEINETVILEAKSESKQKPGKQKNKDFFKKLENDRIKKRARYAILVTELEPDQYITIEIAPKFPKIFICRPHFYLALLMILKSMIIKEKKLTKHVENLEEKEKIIKDFEDWKNNKVAKTAEKIRKKSEKAMESSQKIIDEATEIQNSLNEISNTLIRKLENTINNFKITKLARKVEKIKEKEIHSSNFV</sequence>
<feature type="coiled-coil region" evidence="1">
    <location>
        <begin position="79"/>
        <end position="280"/>
    </location>
</feature>
<comment type="caution">
    <text evidence="2">The sequence shown here is derived from an EMBL/GenBank/DDBJ whole genome shotgun (WGS) entry which is preliminary data.</text>
</comment>
<evidence type="ECO:0000313" key="3">
    <source>
        <dbReference type="Proteomes" id="UP001203104"/>
    </source>
</evidence>
<accession>A0ABD4SWI6</accession>
<dbReference type="Proteomes" id="UP001203104">
    <property type="component" value="Unassembled WGS sequence"/>
</dbReference>
<name>A0ABD4SWI6_MESHO</name>
<protein>
    <submittedName>
        <fullName evidence="2">DUF2130 domain-containing protein</fullName>
    </submittedName>
</protein>
<dbReference type="Pfam" id="PF09903">
    <property type="entry name" value="DUF2130"/>
    <property type="match status" value="1"/>
</dbReference>
<organism evidence="2 3">
    <name type="scientific">Mesomycoplasma hyopneumoniae</name>
    <name type="common">Mycoplasma hyopneumoniae</name>
    <dbReference type="NCBI Taxonomy" id="2099"/>
    <lineage>
        <taxon>Bacteria</taxon>
        <taxon>Bacillati</taxon>
        <taxon>Mycoplasmatota</taxon>
        <taxon>Mycoplasmoidales</taxon>
        <taxon>Metamycoplasmataceae</taxon>
        <taxon>Mesomycoplasma</taxon>
    </lineage>
</organism>
<dbReference type="EMBL" id="VBRW01000001">
    <property type="protein sequence ID" value="MCI8283138.1"/>
    <property type="molecule type" value="Genomic_DNA"/>
</dbReference>